<evidence type="ECO:0000259" key="2">
    <source>
        <dbReference type="Pfam" id="PF07510"/>
    </source>
</evidence>
<dbReference type="Pfam" id="PF03235">
    <property type="entry name" value="GmrSD_N"/>
    <property type="match status" value="1"/>
</dbReference>
<dbReference type="GO" id="GO:0004519">
    <property type="term" value="F:endonuclease activity"/>
    <property type="evidence" value="ECO:0007669"/>
    <property type="project" value="UniProtKB-KW"/>
</dbReference>
<protein>
    <submittedName>
        <fullName evidence="3">DUF262 domain-containing HNH endonuclease family protein</fullName>
    </submittedName>
</protein>
<evidence type="ECO:0000313" key="3">
    <source>
        <dbReference type="EMBL" id="WPJ94395.1"/>
    </source>
</evidence>
<dbReference type="Pfam" id="PF07510">
    <property type="entry name" value="GmrSD_C"/>
    <property type="match status" value="1"/>
</dbReference>
<proteinExistence type="predicted"/>
<sequence length="613" mass="70423">MARIENYKYTIEEAFRECFYIVPDYQREYVWTDTEVTQLLEDINEQVDSGTDREYFIGTILVAPTLERGHLDVIDGQQRLTTLFLLLCALRCKFKGETQEGMLNNLISFSTTRRDGETVNSLKLDPRYENAGEVMSCLVETVDNPAVVRAAVQAAGIQHFGSLRNLLRAYEIIFDYIDANYPDMAALKRYWGFLSHDVVFIQISTDVGSALKIFETINERGVGLNPMDLLKNLLFTQVRQEHFTKLKDEWKKITAPLEKAGEKPLRFLRYFLMANYKVENKRGDGVIREDEIYDWLTKKANAEVCGYINDPFTFVRKIQRSVTLYLGFSKGRGNDEHENVPVATLRHLAGGAFSLHYVLLLAVSPLPKPLFDHFVRQLESFLYVYIFTKSPTKDLERSFGAWADELRKIVDADAGKQVELLNGFIEGRFKAGADKKRDQLEDALKRYTLGSMQKYRTQYMLAKLAQHVDLAYQGVKVKDRIDNWRRLEVEHILPNKPEPELKKSFEEVAEGEPEVKYDEWKNRLGNLTLLEKPINIVAGNDFFAAKLPLYTDSATYLTKSIVKLAEVGTNSSITRINAKLKAFDTWSTGTIEERQEMLIALSEDVWRIVPVDV</sequence>
<dbReference type="Proteomes" id="UP001324993">
    <property type="component" value="Chromosome"/>
</dbReference>
<keyword evidence="3" id="KW-0255">Endonuclease</keyword>
<keyword evidence="3" id="KW-0378">Hydrolase</keyword>
<feature type="domain" description="GmrSD restriction endonucleases N-terminal" evidence="1">
    <location>
        <begin position="17"/>
        <end position="235"/>
    </location>
</feature>
<evidence type="ECO:0000259" key="1">
    <source>
        <dbReference type="Pfam" id="PF03235"/>
    </source>
</evidence>
<accession>A0ABZ0RE11</accession>
<dbReference type="PANTHER" id="PTHR35149:SF2">
    <property type="entry name" value="DUF262 DOMAIN-CONTAINING PROTEIN"/>
    <property type="match status" value="1"/>
</dbReference>
<dbReference type="EMBL" id="CP138858">
    <property type="protein sequence ID" value="WPJ94395.1"/>
    <property type="molecule type" value="Genomic_DNA"/>
</dbReference>
<dbReference type="RefSeq" id="WP_319831328.1">
    <property type="nucleotide sequence ID" value="NZ_CP138858.1"/>
</dbReference>
<keyword evidence="3" id="KW-0540">Nuclease</keyword>
<gene>
    <name evidence="3" type="ORF">SH580_13225</name>
</gene>
<dbReference type="InterPro" id="IPR011089">
    <property type="entry name" value="GmrSD_C"/>
</dbReference>
<reference evidence="3 4" key="1">
    <citation type="submission" date="2023-11" db="EMBL/GenBank/DDBJ databases">
        <title>Coraliomargarita sp. nov., isolated from marine algae.</title>
        <authorList>
            <person name="Lee J.K."/>
            <person name="Baek J.H."/>
            <person name="Kim J.M."/>
            <person name="Choi D.G."/>
            <person name="Jeon C.O."/>
        </authorList>
    </citation>
    <scope>NUCLEOTIDE SEQUENCE [LARGE SCALE GENOMIC DNA]</scope>
    <source>
        <strain evidence="3 4">J2-16</strain>
    </source>
</reference>
<name>A0ABZ0RE11_9BACT</name>
<dbReference type="InterPro" id="IPR004919">
    <property type="entry name" value="GmrSD_N"/>
</dbReference>
<dbReference type="PANTHER" id="PTHR35149">
    <property type="entry name" value="SLL5132 PROTEIN"/>
    <property type="match status" value="1"/>
</dbReference>
<organism evidence="3 4">
    <name type="scientific">Coraliomargarita algicola</name>
    <dbReference type="NCBI Taxonomy" id="3092156"/>
    <lineage>
        <taxon>Bacteria</taxon>
        <taxon>Pseudomonadati</taxon>
        <taxon>Verrucomicrobiota</taxon>
        <taxon>Opitutia</taxon>
        <taxon>Puniceicoccales</taxon>
        <taxon>Coraliomargaritaceae</taxon>
        <taxon>Coraliomargarita</taxon>
    </lineage>
</organism>
<evidence type="ECO:0000313" key="4">
    <source>
        <dbReference type="Proteomes" id="UP001324993"/>
    </source>
</evidence>
<feature type="domain" description="GmrSD restriction endonucleases C-terminal" evidence="2">
    <location>
        <begin position="435"/>
        <end position="600"/>
    </location>
</feature>
<keyword evidence="4" id="KW-1185">Reference proteome</keyword>